<accession>A0A9P7F3M5</accession>
<dbReference type="EMBL" id="JABBWM010000044">
    <property type="protein sequence ID" value="KAG2103370.1"/>
    <property type="molecule type" value="Genomic_DNA"/>
</dbReference>
<name>A0A9P7F3M5_9AGAM</name>
<comment type="caution">
    <text evidence="1">The sequence shown here is derived from an EMBL/GenBank/DDBJ whole genome shotgun (WGS) entry which is preliminary data.</text>
</comment>
<reference evidence="1" key="1">
    <citation type="journal article" date="2020" name="New Phytol.">
        <title>Comparative genomics reveals dynamic genome evolution in host specialist ectomycorrhizal fungi.</title>
        <authorList>
            <person name="Lofgren L.A."/>
            <person name="Nguyen N.H."/>
            <person name="Vilgalys R."/>
            <person name="Ruytinx J."/>
            <person name="Liao H.L."/>
            <person name="Branco S."/>
            <person name="Kuo A."/>
            <person name="LaButti K."/>
            <person name="Lipzen A."/>
            <person name="Andreopoulos W."/>
            <person name="Pangilinan J."/>
            <person name="Riley R."/>
            <person name="Hundley H."/>
            <person name="Na H."/>
            <person name="Barry K."/>
            <person name="Grigoriev I.V."/>
            <person name="Stajich J.E."/>
            <person name="Kennedy P.G."/>
        </authorList>
    </citation>
    <scope>NUCLEOTIDE SEQUENCE</scope>
    <source>
        <strain evidence="1">FC423</strain>
    </source>
</reference>
<dbReference type="GeneID" id="64691253"/>
<sequence length="70" mass="8250">MAHDQPISTPALYRNLGDLGITYKRLKRIAAERDDGFRADWLHNMTANYTAEHPWPQQRDCPRQLFHSQE</sequence>
<proteinExistence type="predicted"/>
<gene>
    <name evidence="1" type="ORF">F5147DRAFT_277742</name>
</gene>
<protein>
    <submittedName>
        <fullName evidence="1">Uncharacterized protein</fullName>
    </submittedName>
</protein>
<evidence type="ECO:0000313" key="2">
    <source>
        <dbReference type="Proteomes" id="UP000823399"/>
    </source>
</evidence>
<dbReference type="AlphaFoldDB" id="A0A9P7F3M5"/>
<keyword evidence="2" id="KW-1185">Reference proteome</keyword>
<dbReference type="Proteomes" id="UP000823399">
    <property type="component" value="Unassembled WGS sequence"/>
</dbReference>
<dbReference type="OrthoDB" id="3255572at2759"/>
<organism evidence="1 2">
    <name type="scientific">Suillus discolor</name>
    <dbReference type="NCBI Taxonomy" id="1912936"/>
    <lineage>
        <taxon>Eukaryota</taxon>
        <taxon>Fungi</taxon>
        <taxon>Dikarya</taxon>
        <taxon>Basidiomycota</taxon>
        <taxon>Agaricomycotina</taxon>
        <taxon>Agaricomycetes</taxon>
        <taxon>Agaricomycetidae</taxon>
        <taxon>Boletales</taxon>
        <taxon>Suillineae</taxon>
        <taxon>Suillaceae</taxon>
        <taxon>Suillus</taxon>
    </lineage>
</organism>
<dbReference type="RefSeq" id="XP_041290464.1">
    <property type="nucleotide sequence ID" value="XM_041428994.1"/>
</dbReference>
<evidence type="ECO:0000313" key="1">
    <source>
        <dbReference type="EMBL" id="KAG2103370.1"/>
    </source>
</evidence>